<dbReference type="Proteomes" id="UP001597053">
    <property type="component" value="Unassembled WGS sequence"/>
</dbReference>
<organism evidence="1 2">
    <name type="scientific">Micromonospora azadirachtae</name>
    <dbReference type="NCBI Taxonomy" id="1970735"/>
    <lineage>
        <taxon>Bacteria</taxon>
        <taxon>Bacillati</taxon>
        <taxon>Actinomycetota</taxon>
        <taxon>Actinomycetes</taxon>
        <taxon>Micromonosporales</taxon>
        <taxon>Micromonosporaceae</taxon>
        <taxon>Micromonospora</taxon>
    </lineage>
</organism>
<keyword evidence="2" id="KW-1185">Reference proteome</keyword>
<gene>
    <name evidence="1" type="ORF">ACFQZ8_12650</name>
</gene>
<dbReference type="EMBL" id="JBHTHM010000533">
    <property type="protein sequence ID" value="MFD0784753.1"/>
    <property type="molecule type" value="Genomic_DNA"/>
</dbReference>
<sequence length="68" mass="7822">MSLDEQLMAMALRLRVHGGPDQGEQMEHLAAYLREAFERPKDLAEALETIRDSADHALQIILRHQDRL</sequence>
<accession>A0ABW3A1Y8</accession>
<proteinExistence type="predicted"/>
<protein>
    <submittedName>
        <fullName evidence="1">Uncharacterized protein</fullName>
    </submittedName>
</protein>
<reference evidence="2" key="1">
    <citation type="journal article" date="2019" name="Int. J. Syst. Evol. Microbiol.">
        <title>The Global Catalogue of Microorganisms (GCM) 10K type strain sequencing project: providing services to taxonomists for standard genome sequencing and annotation.</title>
        <authorList>
            <consortium name="The Broad Institute Genomics Platform"/>
            <consortium name="The Broad Institute Genome Sequencing Center for Infectious Disease"/>
            <person name="Wu L."/>
            <person name="Ma J."/>
        </authorList>
    </citation>
    <scope>NUCLEOTIDE SEQUENCE [LARGE SCALE GENOMIC DNA]</scope>
    <source>
        <strain evidence="2">JCM 32148</strain>
    </source>
</reference>
<evidence type="ECO:0000313" key="1">
    <source>
        <dbReference type="EMBL" id="MFD0784753.1"/>
    </source>
</evidence>
<name>A0ABW3A1Y8_9ACTN</name>
<comment type="caution">
    <text evidence="1">The sequence shown here is derived from an EMBL/GenBank/DDBJ whole genome shotgun (WGS) entry which is preliminary data.</text>
</comment>
<evidence type="ECO:0000313" key="2">
    <source>
        <dbReference type="Proteomes" id="UP001597053"/>
    </source>
</evidence>